<organism evidence="6 7">
    <name type="scientific">Helobdella robusta</name>
    <name type="common">Californian leech</name>
    <dbReference type="NCBI Taxonomy" id="6412"/>
    <lineage>
        <taxon>Eukaryota</taxon>
        <taxon>Metazoa</taxon>
        <taxon>Spiralia</taxon>
        <taxon>Lophotrochozoa</taxon>
        <taxon>Annelida</taxon>
        <taxon>Clitellata</taxon>
        <taxon>Hirudinea</taxon>
        <taxon>Rhynchobdellida</taxon>
        <taxon>Glossiphoniidae</taxon>
        <taxon>Helobdella</taxon>
    </lineage>
</organism>
<evidence type="ECO:0000313" key="7">
    <source>
        <dbReference type="Proteomes" id="UP000015101"/>
    </source>
</evidence>
<accession>T1G693</accession>
<dbReference type="InParanoid" id="T1G693"/>
<dbReference type="InterPro" id="IPR035979">
    <property type="entry name" value="RBD_domain_sf"/>
</dbReference>
<dbReference type="EMBL" id="KB097496">
    <property type="protein sequence ID" value="ESN95979.1"/>
    <property type="molecule type" value="Genomic_DNA"/>
</dbReference>
<dbReference type="HOGENOM" id="CLU_2596920_0_0_1"/>
<dbReference type="OrthoDB" id="2588702at2759"/>
<dbReference type="KEGG" id="hro:HELRODRAFT_86251"/>
<proteinExistence type="predicted"/>
<dbReference type="PROSITE" id="PS50102">
    <property type="entry name" value="RRM"/>
    <property type="match status" value="1"/>
</dbReference>
<dbReference type="InterPro" id="IPR050666">
    <property type="entry name" value="ESRP"/>
</dbReference>
<dbReference type="PANTHER" id="PTHR13976">
    <property type="entry name" value="HETEROGENEOUS NUCLEAR RIBONUCLEOPROTEIN-RELATED"/>
    <property type="match status" value="1"/>
</dbReference>
<dbReference type="EnsemblMetazoa" id="HelroT86251">
    <property type="protein sequence ID" value="HelroP86251"/>
    <property type="gene ID" value="HelroG86251"/>
</dbReference>
<gene>
    <name evidence="6" type="primary">20216590</name>
    <name evidence="5" type="ORF">HELRODRAFT_86251</name>
</gene>
<reference evidence="5 7" key="2">
    <citation type="journal article" date="2013" name="Nature">
        <title>Insights into bilaterian evolution from three spiralian genomes.</title>
        <authorList>
            <person name="Simakov O."/>
            <person name="Marletaz F."/>
            <person name="Cho S.J."/>
            <person name="Edsinger-Gonzales E."/>
            <person name="Havlak P."/>
            <person name="Hellsten U."/>
            <person name="Kuo D.H."/>
            <person name="Larsson T."/>
            <person name="Lv J."/>
            <person name="Arendt D."/>
            <person name="Savage R."/>
            <person name="Osoegawa K."/>
            <person name="de Jong P."/>
            <person name="Grimwood J."/>
            <person name="Chapman J.A."/>
            <person name="Shapiro H."/>
            <person name="Aerts A."/>
            <person name="Otillar R.P."/>
            <person name="Terry A.Y."/>
            <person name="Boore J.L."/>
            <person name="Grigoriev I.V."/>
            <person name="Lindberg D.R."/>
            <person name="Seaver E.C."/>
            <person name="Weisblat D.A."/>
            <person name="Putnam N.H."/>
            <person name="Rokhsar D.S."/>
        </authorList>
    </citation>
    <scope>NUCLEOTIDE SEQUENCE</scope>
</reference>
<dbReference type="InterPro" id="IPR000504">
    <property type="entry name" value="RRM_dom"/>
</dbReference>
<evidence type="ECO:0000256" key="1">
    <source>
        <dbReference type="ARBA" id="ARBA00022737"/>
    </source>
</evidence>
<keyword evidence="2 3" id="KW-0694">RNA-binding</keyword>
<evidence type="ECO:0000313" key="6">
    <source>
        <dbReference type="EnsemblMetazoa" id="HelroP86251"/>
    </source>
</evidence>
<dbReference type="EMBL" id="AMQM01006611">
    <property type="status" value="NOT_ANNOTATED_CDS"/>
    <property type="molecule type" value="Genomic_DNA"/>
</dbReference>
<reference evidence="6" key="3">
    <citation type="submission" date="2015-06" db="UniProtKB">
        <authorList>
            <consortium name="EnsemblMetazoa"/>
        </authorList>
    </citation>
    <scope>IDENTIFICATION</scope>
</reference>
<dbReference type="GO" id="GO:0003723">
    <property type="term" value="F:RNA binding"/>
    <property type="evidence" value="ECO:0007669"/>
    <property type="project" value="UniProtKB-UniRule"/>
</dbReference>
<dbReference type="InterPro" id="IPR012677">
    <property type="entry name" value="Nucleotide-bd_a/b_plait_sf"/>
</dbReference>
<dbReference type="GeneID" id="20216590"/>
<dbReference type="AlphaFoldDB" id="T1G693"/>
<keyword evidence="7" id="KW-1185">Reference proteome</keyword>
<evidence type="ECO:0000259" key="4">
    <source>
        <dbReference type="PROSITE" id="PS50102"/>
    </source>
</evidence>
<keyword evidence="1" id="KW-0677">Repeat</keyword>
<feature type="domain" description="RRM" evidence="4">
    <location>
        <begin position="3"/>
        <end position="76"/>
    </location>
</feature>
<dbReference type="CTD" id="20216590"/>
<evidence type="ECO:0000313" key="5">
    <source>
        <dbReference type="EMBL" id="ESN95979.1"/>
    </source>
</evidence>
<dbReference type="Proteomes" id="UP000015101">
    <property type="component" value="Unassembled WGS sequence"/>
</dbReference>
<dbReference type="CDD" id="cd12510">
    <property type="entry name" value="RRM1_RBM12_like"/>
    <property type="match status" value="1"/>
</dbReference>
<dbReference type="OMA" id="RQAMKND"/>
<name>T1G693_HELRO</name>
<dbReference type="SUPFAM" id="SSF54928">
    <property type="entry name" value="RNA-binding domain, RBD"/>
    <property type="match status" value="1"/>
</dbReference>
<dbReference type="eggNOG" id="KOG4307">
    <property type="taxonomic scope" value="Eukaryota"/>
</dbReference>
<protein>
    <recommendedName>
        <fullName evidence="4">RRM domain-containing protein</fullName>
    </recommendedName>
</protein>
<dbReference type="RefSeq" id="XP_009025913.1">
    <property type="nucleotide sequence ID" value="XM_009027665.1"/>
</dbReference>
<dbReference type="STRING" id="6412.T1G693"/>
<evidence type="ECO:0000256" key="2">
    <source>
        <dbReference type="ARBA" id="ARBA00022884"/>
    </source>
</evidence>
<reference evidence="7" key="1">
    <citation type="submission" date="2012-12" db="EMBL/GenBank/DDBJ databases">
        <authorList>
            <person name="Hellsten U."/>
            <person name="Grimwood J."/>
            <person name="Chapman J.A."/>
            <person name="Shapiro H."/>
            <person name="Aerts A."/>
            <person name="Otillar R.P."/>
            <person name="Terry A.Y."/>
            <person name="Boore J.L."/>
            <person name="Simakov O."/>
            <person name="Marletaz F."/>
            <person name="Cho S.-J."/>
            <person name="Edsinger-Gonzales E."/>
            <person name="Havlak P."/>
            <person name="Kuo D.-H."/>
            <person name="Larsson T."/>
            <person name="Lv J."/>
            <person name="Arendt D."/>
            <person name="Savage R."/>
            <person name="Osoegawa K."/>
            <person name="de Jong P."/>
            <person name="Lindberg D.R."/>
            <person name="Seaver E.C."/>
            <person name="Weisblat D.A."/>
            <person name="Putnam N.H."/>
            <person name="Grigoriev I.V."/>
            <person name="Rokhsar D.S."/>
        </authorList>
    </citation>
    <scope>NUCLEOTIDE SEQUENCE</scope>
</reference>
<sequence>MSIIIRLQNLPWDATALNVRQFFYGLSIPDGGVHIIGGEKGDVFIAFSTDEDARQAMKNDNGFIGGTQIKLFLSSKAEMQ</sequence>
<dbReference type="SMART" id="SM00360">
    <property type="entry name" value="RRM"/>
    <property type="match status" value="1"/>
</dbReference>
<dbReference type="Gene3D" id="3.30.70.330">
    <property type="match status" value="1"/>
</dbReference>
<evidence type="ECO:0000256" key="3">
    <source>
        <dbReference type="PROSITE-ProRule" id="PRU00176"/>
    </source>
</evidence>